<accession>A0A7R8W9N6</accession>
<name>A0A7R8W9N6_9CRUS</name>
<evidence type="ECO:0000256" key="2">
    <source>
        <dbReference type="SAM" id="Phobius"/>
    </source>
</evidence>
<protein>
    <submittedName>
        <fullName evidence="3">Uncharacterized protein</fullName>
    </submittedName>
</protein>
<dbReference type="AlphaFoldDB" id="A0A7R8W9N6"/>
<dbReference type="EMBL" id="OB661170">
    <property type="protein sequence ID" value="CAD7227517.1"/>
    <property type="molecule type" value="Genomic_DNA"/>
</dbReference>
<proteinExistence type="predicted"/>
<feature type="compositionally biased region" description="Basic and acidic residues" evidence="1">
    <location>
        <begin position="345"/>
        <end position="369"/>
    </location>
</feature>
<evidence type="ECO:0000256" key="1">
    <source>
        <dbReference type="SAM" id="MobiDB-lite"/>
    </source>
</evidence>
<reference evidence="3" key="1">
    <citation type="submission" date="2020-11" db="EMBL/GenBank/DDBJ databases">
        <authorList>
            <person name="Tran Van P."/>
        </authorList>
    </citation>
    <scope>NUCLEOTIDE SEQUENCE</scope>
</reference>
<keyword evidence="2" id="KW-0812">Transmembrane</keyword>
<evidence type="ECO:0000313" key="3">
    <source>
        <dbReference type="EMBL" id="CAD7227517.1"/>
    </source>
</evidence>
<feature type="transmembrane region" description="Helical" evidence="2">
    <location>
        <begin position="263"/>
        <end position="289"/>
    </location>
</feature>
<feature type="region of interest" description="Disordered" evidence="1">
    <location>
        <begin position="236"/>
        <end position="258"/>
    </location>
</feature>
<feature type="region of interest" description="Disordered" evidence="1">
    <location>
        <begin position="333"/>
        <end position="369"/>
    </location>
</feature>
<organism evidence="3">
    <name type="scientific">Cyprideis torosa</name>
    <dbReference type="NCBI Taxonomy" id="163714"/>
    <lineage>
        <taxon>Eukaryota</taxon>
        <taxon>Metazoa</taxon>
        <taxon>Ecdysozoa</taxon>
        <taxon>Arthropoda</taxon>
        <taxon>Crustacea</taxon>
        <taxon>Oligostraca</taxon>
        <taxon>Ostracoda</taxon>
        <taxon>Podocopa</taxon>
        <taxon>Podocopida</taxon>
        <taxon>Cytherocopina</taxon>
        <taxon>Cytheroidea</taxon>
        <taxon>Cytherideidae</taxon>
        <taxon>Cyprideis</taxon>
    </lineage>
</organism>
<feature type="compositionally biased region" description="Acidic residues" evidence="1">
    <location>
        <begin position="246"/>
        <end position="258"/>
    </location>
</feature>
<gene>
    <name evidence="3" type="ORF">CTOB1V02_LOCUS5422</name>
</gene>
<keyword evidence="2" id="KW-0472">Membrane</keyword>
<sequence length="440" mass="50886">MDFDVESHIGATIGHDWGTRFRDQNMSVFGALVKAAHLFGYEVAVDAELHADHNATNGENNHNEILEWEESTDDEENEEDYFEYYDEPNVNNFDYAPISDLRVVLPYEGHSFLYGTDASVLGPLQMRSDTLERFKIDRACNIQQLLKGGYLNQNRELAVQIRDLILHFLQGNRQILRLIKGKVGTASPRFMRYKIHVSDNSLLQLDVDFEQKPIGIKATLLDEKEDEEPLRFTLDESGLQSPNYDSESDEDEHEEEHEAMDPWVIPLVAALALTSIVIVMFVLMCFFVYCDAFDHWDDKAQSDKEILHKDASLEKLRKGEKIEALEVRVSLQPVAGPKDTKSRRKEAGSSEESDHIQIQEHDSLPTYGTRDKKAYQLPRKLIKRRSAQKFQKKCWNRFDASSKTAPYESAAKRRQSCDAYPYFHTAWERRMQRWSSDTHK</sequence>
<keyword evidence="2" id="KW-1133">Transmembrane helix</keyword>